<name>A0A158QBU1_HYMDI</name>
<reference evidence="4" key="1">
    <citation type="submission" date="2016-04" db="UniProtKB">
        <authorList>
            <consortium name="WormBaseParasite"/>
        </authorList>
    </citation>
    <scope>IDENTIFICATION</scope>
</reference>
<protein>
    <submittedName>
        <fullName evidence="4">HOOK domain-containing protein</fullName>
    </submittedName>
</protein>
<accession>A0A158QBU1</accession>
<dbReference type="EMBL" id="UYSG01000066">
    <property type="protein sequence ID" value="VDL16336.1"/>
    <property type="molecule type" value="Genomic_DNA"/>
</dbReference>
<dbReference type="AlphaFoldDB" id="A0A158QBU1"/>
<keyword evidence="1" id="KW-0175">Coiled coil</keyword>
<evidence type="ECO:0000313" key="2">
    <source>
        <dbReference type="EMBL" id="VDL16336.1"/>
    </source>
</evidence>
<dbReference type="Proteomes" id="UP000274504">
    <property type="component" value="Unassembled WGS sequence"/>
</dbReference>
<feature type="coiled-coil region" evidence="1">
    <location>
        <begin position="53"/>
        <end position="94"/>
    </location>
</feature>
<feature type="coiled-coil region" evidence="1">
    <location>
        <begin position="211"/>
        <end position="238"/>
    </location>
</feature>
<evidence type="ECO:0000313" key="3">
    <source>
        <dbReference type="Proteomes" id="UP000274504"/>
    </source>
</evidence>
<dbReference type="OrthoDB" id="6254539at2759"/>
<proteinExistence type="predicted"/>
<reference evidence="2 3" key="2">
    <citation type="submission" date="2018-11" db="EMBL/GenBank/DDBJ databases">
        <authorList>
            <consortium name="Pathogen Informatics"/>
        </authorList>
    </citation>
    <scope>NUCLEOTIDE SEQUENCE [LARGE SCALE GENOMIC DNA]</scope>
</reference>
<evidence type="ECO:0000313" key="4">
    <source>
        <dbReference type="WBParaSite" id="HDID_0000048701-mRNA-1"/>
    </source>
</evidence>
<organism evidence="4">
    <name type="scientific">Hymenolepis diminuta</name>
    <name type="common">Rat tapeworm</name>
    <dbReference type="NCBI Taxonomy" id="6216"/>
    <lineage>
        <taxon>Eukaryota</taxon>
        <taxon>Metazoa</taxon>
        <taxon>Spiralia</taxon>
        <taxon>Lophotrochozoa</taxon>
        <taxon>Platyhelminthes</taxon>
        <taxon>Cestoda</taxon>
        <taxon>Eucestoda</taxon>
        <taxon>Cyclophyllidea</taxon>
        <taxon>Hymenolepididae</taxon>
        <taxon>Hymenolepis</taxon>
    </lineage>
</organism>
<feature type="coiled-coil region" evidence="1">
    <location>
        <begin position="143"/>
        <end position="177"/>
    </location>
</feature>
<sequence length="353" mass="41252">MEKEYQEEIEELKKEVGDLKHALEKRRFDPHQENITNITQDPNLSTTEIVQHIGQLQQQLEQCQHDLEVSEKKVSELKSENSQLRERIDLLEISKDNMIMNNTTDNVAHELTLKIDNLTSQLITEQSERKKLQILNCEKDEDLNSARINNRELEITVKNLREVISELSMELEALKMQVGSVDNTRGNSLFSEIQLQRELDTNVTKIYREYIGKLYAENDRLTREVARLESVENWLRDEHLGKNKEKERMSAAFGRDNFNQQNLVRALEERIVAYKCATDKAKCESTILRERLMSQFRAHYDLNLELAQQRSLAKSLSQELQMVKLAANNNKGKFILFRLRLSVIAVCFYKGLK</sequence>
<dbReference type="WBParaSite" id="HDID_0000048701-mRNA-1">
    <property type="protein sequence ID" value="HDID_0000048701-mRNA-1"/>
    <property type="gene ID" value="HDID_0000048701"/>
</dbReference>
<gene>
    <name evidence="2" type="ORF">HDID_LOCUS488</name>
</gene>
<evidence type="ECO:0000256" key="1">
    <source>
        <dbReference type="SAM" id="Coils"/>
    </source>
</evidence>